<gene>
    <name evidence="1" type="ORF">F4821DRAFT_266042</name>
</gene>
<keyword evidence="2" id="KW-1185">Reference proteome</keyword>
<protein>
    <submittedName>
        <fullName evidence="1">Heterokaryon incompatibility protein-domain-containing protein</fullName>
    </submittedName>
</protein>
<accession>A0ACC0CIQ1</accession>
<evidence type="ECO:0000313" key="1">
    <source>
        <dbReference type="EMBL" id="KAI6080289.1"/>
    </source>
</evidence>
<sequence>MFPPTTGLRADKSNESGTLTRIRALFNSLPDRGKLVRSYLVPEELEHEVDRISLDRATWENRGQVVRGVASLTAYWLRKCRSEHVECCSASEIQTTSAWPHRLIDLIDYKPDASEGTSILKVVELKGQDEPYCALSYRWQPGQRKPLCLTRDNWSEFSSGLRPSELPGSVQDICTLAKYLDIRYVWVDALCIMQGRGGDWHEEAKKMAGIYLNATFTVAAVDGTRLRDVAPTQPFLAEESQFRRDKDWSNLEKVYEVLEETGNFTFRENGELDTRGWAFQEKMLSKRLISLTKKDVFWDCLHHSASGRRPTGILGDFSPGFRDSDDRNFKRFLLRSPAATPTFSPSEGYWYWRKAVEEYTSRELTFGKDRLIALDGIIRRMSDVLSDTHEVGIWRKDILRSLIWFADLAGRHSYLPVVEAPSWSWVSVDSSISYRLWHPHERYHRNKQEKLTPISKVRRLPVDHSHFSSPTGTLEIHGPVVEGYVVGDVVFIYKNEVQRRHSRKSPAEVRQEIENDEVIAYDQRLFHQARFLRDPRPYDERHRQVEITRTSGPGFARVQVLQPLRVRCILLCEGGYTNPLTAQYSLVLAGYNWQLKDHWHSMPSFCQRVGLCSVDVLQLCFHSRLTCPRRVITGHICLGTNSTVEI</sequence>
<reference evidence="1 2" key="1">
    <citation type="journal article" date="2022" name="New Phytol.">
        <title>Ecological generalism drives hyperdiversity of secondary metabolite gene clusters in xylarialean endophytes.</title>
        <authorList>
            <person name="Franco M.E.E."/>
            <person name="Wisecaver J.H."/>
            <person name="Arnold A.E."/>
            <person name="Ju Y.M."/>
            <person name="Slot J.C."/>
            <person name="Ahrendt S."/>
            <person name="Moore L.P."/>
            <person name="Eastman K.E."/>
            <person name="Scott K."/>
            <person name="Konkel Z."/>
            <person name="Mondo S.J."/>
            <person name="Kuo A."/>
            <person name="Hayes R.D."/>
            <person name="Haridas S."/>
            <person name="Andreopoulos B."/>
            <person name="Riley R."/>
            <person name="LaButti K."/>
            <person name="Pangilinan J."/>
            <person name="Lipzen A."/>
            <person name="Amirebrahimi M."/>
            <person name="Yan J."/>
            <person name="Adam C."/>
            <person name="Keymanesh K."/>
            <person name="Ng V."/>
            <person name="Louie K."/>
            <person name="Northen T."/>
            <person name="Drula E."/>
            <person name="Henrissat B."/>
            <person name="Hsieh H.M."/>
            <person name="Youens-Clark K."/>
            <person name="Lutzoni F."/>
            <person name="Miadlikowska J."/>
            <person name="Eastwood D.C."/>
            <person name="Hamelin R.C."/>
            <person name="Grigoriev I.V."/>
            <person name="U'Ren J.M."/>
        </authorList>
    </citation>
    <scope>NUCLEOTIDE SEQUENCE [LARGE SCALE GENOMIC DNA]</scope>
    <source>
        <strain evidence="1 2">ER1909</strain>
    </source>
</reference>
<comment type="caution">
    <text evidence="1">The sequence shown here is derived from an EMBL/GenBank/DDBJ whole genome shotgun (WGS) entry which is preliminary data.</text>
</comment>
<evidence type="ECO:0000313" key="2">
    <source>
        <dbReference type="Proteomes" id="UP001497680"/>
    </source>
</evidence>
<name>A0ACC0CIQ1_9PEZI</name>
<organism evidence="1 2">
    <name type="scientific">Hypoxylon rubiginosum</name>
    <dbReference type="NCBI Taxonomy" id="110542"/>
    <lineage>
        <taxon>Eukaryota</taxon>
        <taxon>Fungi</taxon>
        <taxon>Dikarya</taxon>
        <taxon>Ascomycota</taxon>
        <taxon>Pezizomycotina</taxon>
        <taxon>Sordariomycetes</taxon>
        <taxon>Xylariomycetidae</taxon>
        <taxon>Xylariales</taxon>
        <taxon>Hypoxylaceae</taxon>
        <taxon>Hypoxylon</taxon>
    </lineage>
</organism>
<proteinExistence type="predicted"/>
<dbReference type="EMBL" id="MU394458">
    <property type="protein sequence ID" value="KAI6080289.1"/>
    <property type="molecule type" value="Genomic_DNA"/>
</dbReference>
<dbReference type="Proteomes" id="UP001497680">
    <property type="component" value="Unassembled WGS sequence"/>
</dbReference>